<accession>A0ACC7LYM0</accession>
<gene>
    <name evidence="1" type="ORF">ACIKP7_17755</name>
</gene>
<dbReference type="EMBL" id="JBIUGF010000059">
    <property type="protein sequence ID" value="MFJ1339965.1"/>
    <property type="molecule type" value="Genomic_DNA"/>
</dbReference>
<proteinExistence type="predicted"/>
<comment type="caution">
    <text evidence="1">The sequence shown here is derived from an EMBL/GenBank/DDBJ whole genome shotgun (WGS) entry which is preliminary data.</text>
</comment>
<sequence>MLTSQTPPVPGLHGRFLVDRLPDWLKHATVADLKRWRETQRPAQLNPSGSTAWFFNASQAARQTLLDAQQSSRNSARALATALKDFQGLGAFAEPLLKARLKADLGVELDVNTTELVEIHQESVLLGSMLRTLPRRQSLLQAAMQNFAAGAEFLPGSALAAQGAFVMELVPGPEGAYPRFQYRYTSKLAIDPARFAALCHELDLGGKYQAHVSEVFEHPGARDAIRRLSIDAYKDNVRLVAQTALMKGEISASAQQMVSDLLEGQRGPLLHGKPVVCQALTMFQSPLDGVLVFSANRVTSDEVEPIVVYLPGAPLYPLKEYDSVAAFKMDLRIHLLSPAYRQLFRGFVPKHEQAHFFKRIDETLYADGQIDHSANLHLRDVTIDSELFGYVQDHQLQRIKANARDLAVPSAEADETAKKQRLAYWERIGFNALNAAAFFVPGLGEVMAVVAAGQLVNEIIDGAHAWEAGELDEALAHFESVALNVVLAAGLGAAGHSAAPLQTSECVEGLLQVTLPGGEQRLWKPDLRPYAREVQLGNSVADNRGLYHLDGKTYLQIDGQVCEVVQGSEGAWSIGHPEDSSAYQPALKHNNEGTWHVVGEQPLQWPREKLLRRIGSVTHGLPDEVLEQAARISGVDDDVLRRMHLDNLPVPPLLRETLHRYQVDRRVSRLIDSLREGVPDVDGLDLGPGLSLELPRWPQRVFEVYDEANQNRILARYGADRWPNGRVISISARELHANQLADKVLADLSETEAMDLFGSSVETDKRLEVLRVLIAERAQKHRAYLFKSMYEHGRALPSIEQEWLLRDFPQLTDAAALEIVQAADSTERLQLQASDGRVPMRLAEEARVYQRQVVLTRAIQGLHQPSLANLDSDRLALRLLARLPGWTDTVRVEMREEALSGRLLASVGTPEGELKTLVRRGERYTAYDAQGLELSTDQEIVVSLLKALPDSERQALGIEIHATQSLRMALYSLAVEDRAMAATELGQQPVRPWFRSPLRLADGRLGYPLGGVVASMRIDARLNALYPELGAEGLAEMKVRLLEENQTLGDAVSKLEAEYKVLQQVLEQWQASSTDFFEGYSRAKVRQRLLDAWRRKGGRQRSELKLDVGLVGSLPQVTAQFDHIRSLNLDGLGLQQLPGGFLRCFPRLQSLSLESNPLGAIPSEIGRLTGLQHLNLREIQLASSDTMFEPLMSLASLRSLQLQYNHLHIIPDTALETLAALPALTRLNLCSNRVGLSSDGLAILSRLPLQDLDLSSTELVLDEAGAQVFSQFAQLQRLRLSFNPLGQAPALENLLQLRRLELDFCQLTEWPAGLTALMNQEAYQLRVVDLSRNRITQLPALADTRYGAGLRTNADGEHRLNLYTNPLEAESIARLFEVGSEFEPEVAAPVRPDDAWLQGTSQVQRNLWDELFQGRRHAALHDVLGRLALSSEFRSHAADVRQRVWSMLELASEHTQLREELLEIAGNFPVTCGDAGTDAFSALETAVLVFQRSLEAAGVERGGELLALYKQLFRRHEVQRIADALSWARTRRRQALLADEAATLLDPLDDISDAVLRSESVDDIEIRLALRQELAVVLDYPEPSRGMLFRATANLSPQTIARVEAAVRMRDTVANRQAWMVDESSWQRYLKQRYTEQFDSLTERWFAGLEYLEYCVGRSETVPGKLDDDVLTVLRTALGADPQGDDTLLKLEISEDNYVKASDAVLSARNGAESALLASLTQAQEV</sequence>
<name>A0ACC7LYM0_9PSED</name>
<keyword evidence="2" id="KW-1185">Reference proteome</keyword>
<organism evidence="1 2">
    <name type="scientific">Pseudomonas caricapapayae</name>
    <dbReference type="NCBI Taxonomy" id="46678"/>
    <lineage>
        <taxon>Bacteria</taxon>
        <taxon>Pseudomonadati</taxon>
        <taxon>Pseudomonadota</taxon>
        <taxon>Gammaproteobacteria</taxon>
        <taxon>Pseudomonadales</taxon>
        <taxon>Pseudomonadaceae</taxon>
        <taxon>Pseudomonas</taxon>
    </lineage>
</organism>
<reference evidence="1" key="1">
    <citation type="submission" date="2024-10" db="EMBL/GenBank/DDBJ databases">
        <title>Aeromonas and Pseudomonas from the Cagarras Archipelago, Rio de Janeiro, Brazil.</title>
        <authorList>
            <person name="Canellas A.L.B."/>
            <person name="Laport M.S."/>
        </authorList>
    </citation>
    <scope>NUCLEOTIDE SEQUENCE</scope>
    <source>
        <strain evidence="1">ACP-7</strain>
    </source>
</reference>
<protein>
    <submittedName>
        <fullName evidence="1">Dermonecrotic toxin domain-containing protein</fullName>
    </submittedName>
</protein>
<evidence type="ECO:0000313" key="2">
    <source>
        <dbReference type="Proteomes" id="UP001615411"/>
    </source>
</evidence>
<dbReference type="Proteomes" id="UP001615411">
    <property type="component" value="Unassembled WGS sequence"/>
</dbReference>
<evidence type="ECO:0000313" key="1">
    <source>
        <dbReference type="EMBL" id="MFJ1339965.1"/>
    </source>
</evidence>